<dbReference type="AlphaFoldDB" id="X0Y976"/>
<proteinExistence type="predicted"/>
<sequence>EPTENALAEIKQKFSLTQLVTHTESLYYRLLSARNN</sequence>
<organism evidence="1">
    <name type="scientific">marine sediment metagenome</name>
    <dbReference type="NCBI Taxonomy" id="412755"/>
    <lineage>
        <taxon>unclassified sequences</taxon>
        <taxon>metagenomes</taxon>
        <taxon>ecological metagenomes</taxon>
    </lineage>
</organism>
<evidence type="ECO:0000313" key="1">
    <source>
        <dbReference type="EMBL" id="GAG43857.1"/>
    </source>
</evidence>
<dbReference type="EMBL" id="BARS01052593">
    <property type="protein sequence ID" value="GAG43857.1"/>
    <property type="molecule type" value="Genomic_DNA"/>
</dbReference>
<name>X0Y976_9ZZZZ</name>
<feature type="non-terminal residue" evidence="1">
    <location>
        <position position="1"/>
    </location>
</feature>
<reference evidence="1" key="1">
    <citation type="journal article" date="2014" name="Front. Microbiol.">
        <title>High frequency of phylogenetically diverse reductive dehalogenase-homologous genes in deep subseafloor sedimentary metagenomes.</title>
        <authorList>
            <person name="Kawai M."/>
            <person name="Futagami T."/>
            <person name="Toyoda A."/>
            <person name="Takaki Y."/>
            <person name="Nishi S."/>
            <person name="Hori S."/>
            <person name="Arai W."/>
            <person name="Tsubouchi T."/>
            <person name="Morono Y."/>
            <person name="Uchiyama I."/>
            <person name="Ito T."/>
            <person name="Fujiyama A."/>
            <person name="Inagaki F."/>
            <person name="Takami H."/>
        </authorList>
    </citation>
    <scope>NUCLEOTIDE SEQUENCE</scope>
    <source>
        <strain evidence="1">Expedition CK06-06</strain>
    </source>
</reference>
<comment type="caution">
    <text evidence="1">The sequence shown here is derived from an EMBL/GenBank/DDBJ whole genome shotgun (WGS) entry which is preliminary data.</text>
</comment>
<protein>
    <submittedName>
        <fullName evidence="1">Uncharacterized protein</fullName>
    </submittedName>
</protein>
<accession>X0Y976</accession>
<gene>
    <name evidence="1" type="ORF">S01H1_78172</name>
</gene>